<proteinExistence type="predicted"/>
<keyword evidence="2" id="KW-1185">Reference proteome</keyword>
<organism evidence="1 2">
    <name type="scientific">Smallanthus sonchifolius</name>
    <dbReference type="NCBI Taxonomy" id="185202"/>
    <lineage>
        <taxon>Eukaryota</taxon>
        <taxon>Viridiplantae</taxon>
        <taxon>Streptophyta</taxon>
        <taxon>Embryophyta</taxon>
        <taxon>Tracheophyta</taxon>
        <taxon>Spermatophyta</taxon>
        <taxon>Magnoliopsida</taxon>
        <taxon>eudicotyledons</taxon>
        <taxon>Gunneridae</taxon>
        <taxon>Pentapetalae</taxon>
        <taxon>asterids</taxon>
        <taxon>campanulids</taxon>
        <taxon>Asterales</taxon>
        <taxon>Asteraceae</taxon>
        <taxon>Asteroideae</taxon>
        <taxon>Heliantheae alliance</taxon>
        <taxon>Millerieae</taxon>
        <taxon>Smallanthus</taxon>
    </lineage>
</organism>
<evidence type="ECO:0000313" key="1">
    <source>
        <dbReference type="EMBL" id="KAI3694006.1"/>
    </source>
</evidence>
<reference evidence="1 2" key="2">
    <citation type="journal article" date="2022" name="Mol. Ecol. Resour.">
        <title>The genomes of chicory, endive, great burdock and yacon provide insights into Asteraceae paleo-polyploidization history and plant inulin production.</title>
        <authorList>
            <person name="Fan W."/>
            <person name="Wang S."/>
            <person name="Wang H."/>
            <person name="Wang A."/>
            <person name="Jiang F."/>
            <person name="Liu H."/>
            <person name="Zhao H."/>
            <person name="Xu D."/>
            <person name="Zhang Y."/>
        </authorList>
    </citation>
    <scope>NUCLEOTIDE SEQUENCE [LARGE SCALE GENOMIC DNA]</scope>
    <source>
        <strain evidence="2">cv. Yunnan</strain>
        <tissue evidence="1">Leaves</tissue>
    </source>
</reference>
<sequence length="168" mass="18707">MIITIRFDTKYRVPTPPLTSIRHLELGVEDQEMTSDSKILSFEEVSKHYLKTDCWLIISGKVYDVTPFLDDHPGGDEVLVLATGKDATEDFEDVGHSKNAIEMMKDYYVGELGNSTTVQKTTYKPPSTTASTSNQAPASSSTSILTFVLPILILVLAYALYYFAKKEV</sequence>
<dbReference type="Proteomes" id="UP001056120">
    <property type="component" value="Linkage Group LG26"/>
</dbReference>
<evidence type="ECO:0000313" key="2">
    <source>
        <dbReference type="Proteomes" id="UP001056120"/>
    </source>
</evidence>
<gene>
    <name evidence="1" type="ORF">L1987_76964</name>
</gene>
<protein>
    <submittedName>
        <fullName evidence="1">Uncharacterized protein</fullName>
    </submittedName>
</protein>
<reference evidence="2" key="1">
    <citation type="journal article" date="2022" name="Mol. Ecol. Resour.">
        <title>The genomes of chicory, endive, great burdock and yacon provide insights into Asteraceae palaeo-polyploidization history and plant inulin production.</title>
        <authorList>
            <person name="Fan W."/>
            <person name="Wang S."/>
            <person name="Wang H."/>
            <person name="Wang A."/>
            <person name="Jiang F."/>
            <person name="Liu H."/>
            <person name="Zhao H."/>
            <person name="Xu D."/>
            <person name="Zhang Y."/>
        </authorList>
    </citation>
    <scope>NUCLEOTIDE SEQUENCE [LARGE SCALE GENOMIC DNA]</scope>
    <source>
        <strain evidence="2">cv. Yunnan</strain>
    </source>
</reference>
<name>A0ACB8Z936_9ASTR</name>
<comment type="caution">
    <text evidence="1">The sequence shown here is derived from an EMBL/GenBank/DDBJ whole genome shotgun (WGS) entry which is preliminary data.</text>
</comment>
<accession>A0ACB8Z936</accession>
<dbReference type="EMBL" id="CM042043">
    <property type="protein sequence ID" value="KAI3694006.1"/>
    <property type="molecule type" value="Genomic_DNA"/>
</dbReference>